<organism evidence="9 10">
    <name type="scientific">Nocardioides anomalus</name>
    <dbReference type="NCBI Taxonomy" id="2712223"/>
    <lineage>
        <taxon>Bacteria</taxon>
        <taxon>Bacillati</taxon>
        <taxon>Actinomycetota</taxon>
        <taxon>Actinomycetes</taxon>
        <taxon>Propionibacteriales</taxon>
        <taxon>Nocardioidaceae</taxon>
        <taxon>Nocardioides</taxon>
    </lineage>
</organism>
<feature type="transmembrane region" description="Helical" evidence="7">
    <location>
        <begin position="342"/>
        <end position="362"/>
    </location>
</feature>
<dbReference type="InterPro" id="IPR020846">
    <property type="entry name" value="MFS_dom"/>
</dbReference>
<keyword evidence="4 7" id="KW-0812">Transmembrane</keyword>
<evidence type="ECO:0000256" key="2">
    <source>
        <dbReference type="ARBA" id="ARBA00022448"/>
    </source>
</evidence>
<dbReference type="Proteomes" id="UP000502996">
    <property type="component" value="Chromosome"/>
</dbReference>
<sequence>MLGRPLSFVVAGAAGAATLTAASAPSPLYPVYQRLWGFSAFTLTLVFAVYVFALLLALLTVGSLSDRVGRRPVASAALVLLAVGMVLFATAAGTGGLMAARIVQGFAVGAATGTTTAMIMDNAPDPRSGSVVSSAVPSLGIAVGAVLAGGLVEYAPLPRQLVFWILGAAYLALAALVWLVPERPRPEPENGGSLWRSLRPRAALPPVTRPVFLALLPSIAATWALGGLYLSLGSSILRTVLSVQNHFLVGAVLGVFFTAGATGPVLAAALPAHRRAPFGFATLTLGVVLTIAALHTDTLPVYVLGSLVAGLGFGATFRSAVEAIGAAAPADHRGEVFATMYIVSYLAFSVPALAAGLAVGRFGLETTAVAYGALEVALVLVAAGAAYRHAGR</sequence>
<dbReference type="PANTHER" id="PTHR23517:SF13">
    <property type="entry name" value="MAJOR FACILITATOR SUPERFAMILY MFS_1"/>
    <property type="match status" value="1"/>
</dbReference>
<keyword evidence="6 7" id="KW-0472">Membrane</keyword>
<keyword evidence="5 7" id="KW-1133">Transmembrane helix</keyword>
<feature type="transmembrane region" description="Helical" evidence="7">
    <location>
        <begin position="211"/>
        <end position="232"/>
    </location>
</feature>
<protein>
    <submittedName>
        <fullName evidence="9">MFS transporter</fullName>
    </submittedName>
</protein>
<evidence type="ECO:0000256" key="5">
    <source>
        <dbReference type="ARBA" id="ARBA00022989"/>
    </source>
</evidence>
<gene>
    <name evidence="9" type="ORF">G5V58_15045</name>
</gene>
<evidence type="ECO:0000256" key="7">
    <source>
        <dbReference type="SAM" id="Phobius"/>
    </source>
</evidence>
<dbReference type="InterPro" id="IPR050171">
    <property type="entry name" value="MFS_Transporters"/>
</dbReference>
<evidence type="ECO:0000313" key="10">
    <source>
        <dbReference type="Proteomes" id="UP000502996"/>
    </source>
</evidence>
<evidence type="ECO:0000256" key="1">
    <source>
        <dbReference type="ARBA" id="ARBA00004651"/>
    </source>
</evidence>
<dbReference type="SUPFAM" id="SSF103473">
    <property type="entry name" value="MFS general substrate transporter"/>
    <property type="match status" value="1"/>
</dbReference>
<feature type="transmembrane region" description="Helical" evidence="7">
    <location>
        <begin position="368"/>
        <end position="387"/>
    </location>
</feature>
<feature type="transmembrane region" description="Helical" evidence="7">
    <location>
        <begin position="247"/>
        <end position="270"/>
    </location>
</feature>
<accession>A0A6G6WEZ3</accession>
<proteinExistence type="predicted"/>
<feature type="transmembrane region" description="Helical" evidence="7">
    <location>
        <begin position="161"/>
        <end position="180"/>
    </location>
</feature>
<reference evidence="9 10" key="1">
    <citation type="submission" date="2020-02" db="EMBL/GenBank/DDBJ databases">
        <title>Full genome sequence of Nocardioides sp. R-3366.</title>
        <authorList>
            <person name="Im W.-T."/>
        </authorList>
    </citation>
    <scope>NUCLEOTIDE SEQUENCE [LARGE SCALE GENOMIC DNA]</scope>
    <source>
        <strain evidence="9 10">R-3366</strain>
    </source>
</reference>
<evidence type="ECO:0000313" key="9">
    <source>
        <dbReference type="EMBL" id="QIG43911.1"/>
    </source>
</evidence>
<feature type="transmembrane region" description="Helical" evidence="7">
    <location>
        <begin position="131"/>
        <end position="155"/>
    </location>
</feature>
<dbReference type="PROSITE" id="PS50850">
    <property type="entry name" value="MFS"/>
    <property type="match status" value="1"/>
</dbReference>
<dbReference type="PANTHER" id="PTHR23517">
    <property type="entry name" value="RESISTANCE PROTEIN MDTM, PUTATIVE-RELATED-RELATED"/>
    <property type="match status" value="1"/>
</dbReference>
<name>A0A6G6WEZ3_9ACTN</name>
<evidence type="ECO:0000256" key="3">
    <source>
        <dbReference type="ARBA" id="ARBA00022475"/>
    </source>
</evidence>
<dbReference type="Pfam" id="PF07690">
    <property type="entry name" value="MFS_1"/>
    <property type="match status" value="1"/>
</dbReference>
<dbReference type="EMBL" id="CP049257">
    <property type="protein sequence ID" value="QIG43911.1"/>
    <property type="molecule type" value="Genomic_DNA"/>
</dbReference>
<keyword evidence="2" id="KW-0813">Transport</keyword>
<feature type="transmembrane region" description="Helical" evidence="7">
    <location>
        <begin position="38"/>
        <end position="61"/>
    </location>
</feature>
<feature type="transmembrane region" description="Helical" evidence="7">
    <location>
        <begin position="98"/>
        <end position="119"/>
    </location>
</feature>
<feature type="domain" description="Major facilitator superfamily (MFS) profile" evidence="8">
    <location>
        <begin position="1"/>
        <end position="392"/>
    </location>
</feature>
<evidence type="ECO:0000256" key="6">
    <source>
        <dbReference type="ARBA" id="ARBA00023136"/>
    </source>
</evidence>
<dbReference type="InterPro" id="IPR011701">
    <property type="entry name" value="MFS"/>
</dbReference>
<comment type="subcellular location">
    <subcellularLocation>
        <location evidence="1">Cell membrane</location>
        <topology evidence="1">Multi-pass membrane protein</topology>
    </subcellularLocation>
</comment>
<dbReference type="RefSeq" id="WP_165234316.1">
    <property type="nucleotide sequence ID" value="NZ_CP049257.1"/>
</dbReference>
<dbReference type="InterPro" id="IPR036259">
    <property type="entry name" value="MFS_trans_sf"/>
</dbReference>
<feature type="transmembrane region" description="Helical" evidence="7">
    <location>
        <begin position="73"/>
        <end position="92"/>
    </location>
</feature>
<dbReference type="GO" id="GO:0022857">
    <property type="term" value="F:transmembrane transporter activity"/>
    <property type="evidence" value="ECO:0007669"/>
    <property type="project" value="InterPro"/>
</dbReference>
<evidence type="ECO:0000256" key="4">
    <source>
        <dbReference type="ARBA" id="ARBA00022692"/>
    </source>
</evidence>
<evidence type="ECO:0000259" key="8">
    <source>
        <dbReference type="PROSITE" id="PS50850"/>
    </source>
</evidence>
<keyword evidence="10" id="KW-1185">Reference proteome</keyword>
<dbReference type="AlphaFoldDB" id="A0A6G6WEZ3"/>
<keyword evidence="3" id="KW-1003">Cell membrane</keyword>
<dbReference type="KEGG" id="nano:G5V58_15045"/>
<dbReference type="GO" id="GO:0005886">
    <property type="term" value="C:plasma membrane"/>
    <property type="evidence" value="ECO:0007669"/>
    <property type="project" value="UniProtKB-SubCell"/>
</dbReference>
<feature type="transmembrane region" description="Helical" evidence="7">
    <location>
        <begin position="301"/>
        <end position="321"/>
    </location>
</feature>
<dbReference type="Gene3D" id="1.20.1250.20">
    <property type="entry name" value="MFS general substrate transporter like domains"/>
    <property type="match status" value="1"/>
</dbReference>
<feature type="transmembrane region" description="Helical" evidence="7">
    <location>
        <begin position="277"/>
        <end position="295"/>
    </location>
</feature>